<organism evidence="3 4">
    <name type="scientific">Talaromyces amestolkiae</name>
    <dbReference type="NCBI Taxonomy" id="1196081"/>
    <lineage>
        <taxon>Eukaryota</taxon>
        <taxon>Fungi</taxon>
        <taxon>Dikarya</taxon>
        <taxon>Ascomycota</taxon>
        <taxon>Pezizomycotina</taxon>
        <taxon>Eurotiomycetes</taxon>
        <taxon>Eurotiomycetidae</taxon>
        <taxon>Eurotiales</taxon>
        <taxon>Trichocomaceae</taxon>
        <taxon>Talaromyces</taxon>
        <taxon>Talaromyces sect. Talaromyces</taxon>
    </lineage>
</organism>
<feature type="region of interest" description="Disordered" evidence="2">
    <location>
        <begin position="1"/>
        <end position="42"/>
    </location>
</feature>
<evidence type="ECO:0000256" key="2">
    <source>
        <dbReference type="SAM" id="MobiDB-lite"/>
    </source>
</evidence>
<dbReference type="Pfam" id="PF05794">
    <property type="entry name" value="Tcp11"/>
    <property type="match status" value="1"/>
</dbReference>
<dbReference type="RefSeq" id="XP_040728631.1">
    <property type="nucleotide sequence ID" value="XM_040873276.1"/>
</dbReference>
<dbReference type="Proteomes" id="UP000249363">
    <property type="component" value="Unassembled WGS sequence"/>
</dbReference>
<evidence type="ECO:0000256" key="1">
    <source>
        <dbReference type="ARBA" id="ARBA00010954"/>
    </source>
</evidence>
<dbReference type="STRING" id="1196081.A0A364KKP4"/>
<dbReference type="PANTHER" id="PTHR12832">
    <property type="entry name" value="TESTIS-SPECIFIC PROTEIN PBS13 T-COMPLEX 11"/>
    <property type="match status" value="1"/>
</dbReference>
<feature type="compositionally biased region" description="Basic and acidic residues" evidence="2">
    <location>
        <begin position="9"/>
        <end position="21"/>
    </location>
</feature>
<keyword evidence="4" id="KW-1185">Reference proteome</keyword>
<reference evidence="3 4" key="1">
    <citation type="journal article" date="2017" name="Biotechnol. Biofuels">
        <title>Differential beta-glucosidase expression as a function of carbon source availability in Talaromyces amestolkiae: a genomic and proteomic approach.</title>
        <authorList>
            <person name="de Eugenio L.I."/>
            <person name="Mendez-Liter J.A."/>
            <person name="Nieto-Dominguez M."/>
            <person name="Alonso L."/>
            <person name="Gil-Munoz J."/>
            <person name="Barriuso J."/>
            <person name="Prieto A."/>
            <person name="Martinez M.J."/>
        </authorList>
    </citation>
    <scope>NUCLEOTIDE SEQUENCE [LARGE SCALE GENOMIC DNA]</scope>
    <source>
        <strain evidence="3 4">CIB</strain>
    </source>
</reference>
<proteinExistence type="inferred from homology"/>
<sequence length="588" mass="67212">MDLQKPKKSRPDTHDQDDSSDYRVNGYGPAGVMENDDTDPRQDLEHEVTVKLDPKRDISSSSTLQPLVKTPRLMTLPLRRRVSRITAARIPKGIPLDSRQKTRLRYADMIPPVTKETLSELDLERIMQNIQLRVDANFESGLHFLLDLNGEKGRQKKLMTDEYWEALSIEITIYTYVNMNRPRTSEIDMVHVPDMMTLMKDENLFQPRLPIMFETLHGILMTLVPEKDHPSVSQNLDISHLMQQVHKGVLDLVSLSKWLADLLKMHCAPMRDHLADEMASEIGTGSTQADVGTQDVANHQLGAYQIVLIENTIPFLQDYFSRRITAREFKVDETKAWYLGLQQRMPESLKNVTNRSFYPMSVLLYGLSEQILLSDHEVILPEPFEFDLARLWRLRSELQRIINVHVCWSILESLFQCLNVKRPFNSKIHSSFVMRILALLEEDNDSQSKSSSLGTRLPSDSAVAMEIARTVCVAIGQVDEVSDDVLQQVEEAVKKSFASDSVPLQLVRNYVHQHLLQATCEVAQRYVSMTPLEICESQRRQAYLQSSSSDFSFIATKLAHIGVLHWRVWAPLVYVPQAAVVHELSAEP</sequence>
<dbReference type="OrthoDB" id="276323at2759"/>
<accession>A0A364KKP4</accession>
<protein>
    <submittedName>
        <fullName evidence="3">Uncharacterized protein</fullName>
    </submittedName>
</protein>
<comment type="similarity">
    <text evidence="1">Belongs to the TCP11 family.</text>
</comment>
<gene>
    <name evidence="3" type="ORF">BHQ10_000126</name>
</gene>
<evidence type="ECO:0000313" key="4">
    <source>
        <dbReference type="Proteomes" id="UP000249363"/>
    </source>
</evidence>
<comment type="caution">
    <text evidence="3">The sequence shown here is derived from an EMBL/GenBank/DDBJ whole genome shotgun (WGS) entry which is preliminary data.</text>
</comment>
<dbReference type="AlphaFoldDB" id="A0A364KKP4"/>
<name>A0A364KKP4_TALAM</name>
<dbReference type="EMBL" id="MIKG01000001">
    <property type="protein sequence ID" value="RAO64114.1"/>
    <property type="molecule type" value="Genomic_DNA"/>
</dbReference>
<dbReference type="GO" id="GO:0010737">
    <property type="term" value="P:protein kinase A signaling"/>
    <property type="evidence" value="ECO:0007669"/>
    <property type="project" value="TreeGrafter"/>
</dbReference>
<evidence type="ECO:0000313" key="3">
    <source>
        <dbReference type="EMBL" id="RAO64114.1"/>
    </source>
</evidence>
<dbReference type="PANTHER" id="PTHR12832:SF11">
    <property type="entry name" value="LD23868P"/>
    <property type="match status" value="1"/>
</dbReference>
<dbReference type="GeneID" id="63789343"/>
<dbReference type="InterPro" id="IPR008862">
    <property type="entry name" value="Tcp11"/>
</dbReference>